<comment type="caution">
    <text evidence="2">The sequence shown here is derived from an EMBL/GenBank/DDBJ whole genome shotgun (WGS) entry which is preliminary data.</text>
</comment>
<evidence type="ECO:0000256" key="1">
    <source>
        <dbReference type="SAM" id="MobiDB-lite"/>
    </source>
</evidence>
<name>A0ABN9H5E3_9NEOB</name>
<reference evidence="2" key="1">
    <citation type="submission" date="2023-05" db="EMBL/GenBank/DDBJ databases">
        <authorList>
            <person name="Stuckert A."/>
        </authorList>
    </citation>
    <scope>NUCLEOTIDE SEQUENCE</scope>
</reference>
<keyword evidence="3" id="KW-1185">Reference proteome</keyword>
<feature type="region of interest" description="Disordered" evidence="1">
    <location>
        <begin position="1"/>
        <end position="31"/>
    </location>
</feature>
<accession>A0ABN9H5E3</accession>
<evidence type="ECO:0000313" key="3">
    <source>
        <dbReference type="Proteomes" id="UP001162483"/>
    </source>
</evidence>
<dbReference type="Proteomes" id="UP001162483">
    <property type="component" value="Unassembled WGS sequence"/>
</dbReference>
<gene>
    <name evidence="2" type="ORF">SPARVUS_LOCUS15484816</name>
</gene>
<feature type="compositionally biased region" description="Polar residues" evidence="1">
    <location>
        <begin position="1"/>
        <end position="22"/>
    </location>
</feature>
<sequence length="31" mass="3524">MNWRSVFSTRSTCPPQTGTILPSSWDLAMPR</sequence>
<evidence type="ECO:0000313" key="2">
    <source>
        <dbReference type="EMBL" id="CAI9616978.1"/>
    </source>
</evidence>
<protein>
    <submittedName>
        <fullName evidence="2">Uncharacterized protein</fullName>
    </submittedName>
</protein>
<proteinExistence type="predicted"/>
<dbReference type="EMBL" id="CATNWA010020155">
    <property type="protein sequence ID" value="CAI9616978.1"/>
    <property type="molecule type" value="Genomic_DNA"/>
</dbReference>
<organism evidence="2 3">
    <name type="scientific">Staurois parvus</name>
    <dbReference type="NCBI Taxonomy" id="386267"/>
    <lineage>
        <taxon>Eukaryota</taxon>
        <taxon>Metazoa</taxon>
        <taxon>Chordata</taxon>
        <taxon>Craniata</taxon>
        <taxon>Vertebrata</taxon>
        <taxon>Euteleostomi</taxon>
        <taxon>Amphibia</taxon>
        <taxon>Batrachia</taxon>
        <taxon>Anura</taxon>
        <taxon>Neobatrachia</taxon>
        <taxon>Ranoidea</taxon>
        <taxon>Ranidae</taxon>
        <taxon>Staurois</taxon>
    </lineage>
</organism>